<evidence type="ECO:0000313" key="7">
    <source>
        <dbReference type="EMBL" id="MBO8427292.1"/>
    </source>
</evidence>
<evidence type="ECO:0000256" key="2">
    <source>
        <dbReference type="NCBIfam" id="TIGR01068"/>
    </source>
</evidence>
<dbReference type="PANTHER" id="PTHR46115">
    <property type="entry name" value="THIOREDOXIN-LIKE PROTEIN 1"/>
    <property type="match status" value="1"/>
</dbReference>
<dbReference type="InterPro" id="IPR036249">
    <property type="entry name" value="Thioredoxin-like_sf"/>
</dbReference>
<name>A0A9D9DGL2_9BACL</name>
<dbReference type="PRINTS" id="PR00421">
    <property type="entry name" value="THIOREDOXIN"/>
</dbReference>
<dbReference type="PROSITE" id="PS51352">
    <property type="entry name" value="THIOREDOXIN_2"/>
    <property type="match status" value="1"/>
</dbReference>
<comment type="similarity">
    <text evidence="3">Belongs to the thioredoxin family.</text>
</comment>
<reference evidence="7" key="1">
    <citation type="submission" date="2020-10" db="EMBL/GenBank/DDBJ databases">
        <authorList>
            <person name="Gilroy R."/>
        </authorList>
    </citation>
    <scope>NUCLEOTIDE SEQUENCE</scope>
    <source>
        <strain evidence="7">11159</strain>
    </source>
</reference>
<dbReference type="EMBL" id="JADIMY010000040">
    <property type="protein sequence ID" value="MBO8427292.1"/>
    <property type="molecule type" value="Genomic_DNA"/>
</dbReference>
<dbReference type="CDD" id="cd02947">
    <property type="entry name" value="TRX_family"/>
    <property type="match status" value="1"/>
</dbReference>
<protein>
    <recommendedName>
        <fullName evidence="2 3">Thioredoxin</fullName>
    </recommendedName>
</protein>
<gene>
    <name evidence="7" type="primary">trxA</name>
    <name evidence="7" type="ORF">IAC58_01875</name>
</gene>
<evidence type="ECO:0000256" key="3">
    <source>
        <dbReference type="PIRNR" id="PIRNR000077"/>
    </source>
</evidence>
<feature type="site" description="Contributes to redox potential value" evidence="4">
    <location>
        <position position="30"/>
    </location>
</feature>
<dbReference type="PIRSF" id="PIRSF000077">
    <property type="entry name" value="Thioredoxin"/>
    <property type="match status" value="1"/>
</dbReference>
<feature type="site" description="Contributes to redox potential value" evidence="4">
    <location>
        <position position="31"/>
    </location>
</feature>
<keyword evidence="1 5" id="KW-1015">Disulfide bond</keyword>
<accession>A0A9D9DGL2</accession>
<evidence type="ECO:0000256" key="5">
    <source>
        <dbReference type="PIRSR" id="PIRSR000077-4"/>
    </source>
</evidence>
<dbReference type="InterPro" id="IPR005746">
    <property type="entry name" value="Thioredoxin"/>
</dbReference>
<keyword evidence="5" id="KW-0676">Redox-active center</keyword>
<feature type="disulfide bond" description="Redox-active" evidence="5">
    <location>
        <begin position="29"/>
        <end position="32"/>
    </location>
</feature>
<evidence type="ECO:0000256" key="1">
    <source>
        <dbReference type="ARBA" id="ARBA00023157"/>
    </source>
</evidence>
<dbReference type="AlphaFoldDB" id="A0A9D9DGL2"/>
<feature type="active site" description="Nucleophile" evidence="4">
    <location>
        <position position="32"/>
    </location>
</feature>
<dbReference type="GO" id="GO:0015035">
    <property type="term" value="F:protein-disulfide reductase activity"/>
    <property type="evidence" value="ECO:0007669"/>
    <property type="project" value="UniProtKB-UniRule"/>
</dbReference>
<proteinExistence type="inferred from homology"/>
<dbReference type="Gene3D" id="3.40.30.10">
    <property type="entry name" value="Glutaredoxin"/>
    <property type="match status" value="1"/>
</dbReference>
<reference evidence="7" key="2">
    <citation type="journal article" date="2021" name="PeerJ">
        <title>Extensive microbial diversity within the chicken gut microbiome revealed by metagenomics and culture.</title>
        <authorList>
            <person name="Gilroy R."/>
            <person name="Ravi A."/>
            <person name="Getino M."/>
            <person name="Pursley I."/>
            <person name="Horton D.L."/>
            <person name="Alikhan N.F."/>
            <person name="Baker D."/>
            <person name="Gharbi K."/>
            <person name="Hall N."/>
            <person name="Watson M."/>
            <person name="Adriaenssens E.M."/>
            <person name="Foster-Nyarko E."/>
            <person name="Jarju S."/>
            <person name="Secka A."/>
            <person name="Antonio M."/>
            <person name="Oren A."/>
            <person name="Chaudhuri R.R."/>
            <person name="La Ragione R."/>
            <person name="Hildebrand F."/>
            <person name="Pallen M.J."/>
        </authorList>
    </citation>
    <scope>NUCLEOTIDE SEQUENCE</scope>
    <source>
        <strain evidence="7">11159</strain>
    </source>
</reference>
<feature type="site" description="Deprotonates C-terminal active site Cys" evidence="4">
    <location>
        <position position="23"/>
    </location>
</feature>
<comment type="caution">
    <text evidence="7">The sequence shown here is derived from an EMBL/GenBank/DDBJ whole genome shotgun (WGS) entry which is preliminary data.</text>
</comment>
<organism evidence="7 8">
    <name type="scientific">Candidatus Onthovivens merdipullorum</name>
    <dbReference type="NCBI Taxonomy" id="2840889"/>
    <lineage>
        <taxon>Bacteria</taxon>
        <taxon>Bacillati</taxon>
        <taxon>Bacillota</taxon>
        <taxon>Bacilli</taxon>
        <taxon>Bacillales</taxon>
        <taxon>Candidatus Onthovivens</taxon>
    </lineage>
</organism>
<feature type="active site" description="Nucleophile" evidence="4">
    <location>
        <position position="29"/>
    </location>
</feature>
<dbReference type="SUPFAM" id="SSF52833">
    <property type="entry name" value="Thioredoxin-like"/>
    <property type="match status" value="1"/>
</dbReference>
<evidence type="ECO:0000259" key="6">
    <source>
        <dbReference type="PROSITE" id="PS51352"/>
    </source>
</evidence>
<feature type="domain" description="Thioredoxin" evidence="6">
    <location>
        <begin position="1"/>
        <end position="102"/>
    </location>
</feature>
<evidence type="ECO:0000313" key="8">
    <source>
        <dbReference type="Proteomes" id="UP000823613"/>
    </source>
</evidence>
<dbReference type="Pfam" id="PF00085">
    <property type="entry name" value="Thioredoxin"/>
    <property type="match status" value="1"/>
</dbReference>
<dbReference type="InterPro" id="IPR013766">
    <property type="entry name" value="Thioredoxin_domain"/>
</dbReference>
<dbReference type="NCBIfam" id="TIGR01068">
    <property type="entry name" value="thioredoxin"/>
    <property type="match status" value="1"/>
</dbReference>
<dbReference type="Proteomes" id="UP000823613">
    <property type="component" value="Unassembled WGS sequence"/>
</dbReference>
<evidence type="ECO:0000256" key="4">
    <source>
        <dbReference type="PIRSR" id="PIRSR000077-1"/>
    </source>
</evidence>
<sequence length="102" mass="11666">MVIELDLESKFNELIKEGLVLVDFNATWCGPCRMLKPEIEALSEERKDVKFVSVDVDNFNALSARYNVRVVPTLVLFKDGKVIEVTTGYRPKESLNNFLSNR</sequence>